<dbReference type="CDD" id="cd00483">
    <property type="entry name" value="HPPK"/>
    <property type="match status" value="1"/>
</dbReference>
<dbReference type="AlphaFoldDB" id="A0AAW9SPE1"/>
<dbReference type="GO" id="GO:0005524">
    <property type="term" value="F:ATP binding"/>
    <property type="evidence" value="ECO:0007669"/>
    <property type="project" value="UniProtKB-KW"/>
</dbReference>
<evidence type="ECO:0000256" key="7">
    <source>
        <dbReference type="ARBA" id="ARBA00022777"/>
    </source>
</evidence>
<evidence type="ECO:0000256" key="10">
    <source>
        <dbReference type="ARBA" id="ARBA00029409"/>
    </source>
</evidence>
<evidence type="ECO:0000256" key="6">
    <source>
        <dbReference type="ARBA" id="ARBA00022741"/>
    </source>
</evidence>
<evidence type="ECO:0000313" key="15">
    <source>
        <dbReference type="Proteomes" id="UP001428774"/>
    </source>
</evidence>
<name>A0AAW9SPE1_9RHOB</name>
<evidence type="ECO:0000313" key="14">
    <source>
        <dbReference type="EMBL" id="MEN9060458.1"/>
    </source>
</evidence>
<gene>
    <name evidence="14" type="primary">folK</name>
    <name evidence="14" type="ORF">ABFB10_04870</name>
</gene>
<evidence type="ECO:0000256" key="8">
    <source>
        <dbReference type="ARBA" id="ARBA00022840"/>
    </source>
</evidence>
<dbReference type="PANTHER" id="PTHR43071:SF1">
    <property type="entry name" value="2-AMINO-4-HYDROXY-6-HYDROXYMETHYLDIHYDROPTERIDINE PYROPHOSPHOKINASE"/>
    <property type="match status" value="1"/>
</dbReference>
<dbReference type="PANTHER" id="PTHR43071">
    <property type="entry name" value="2-AMINO-4-HYDROXY-6-HYDROXYMETHYLDIHYDROPTERIDINE PYROPHOSPHOKINASE"/>
    <property type="match status" value="1"/>
</dbReference>
<dbReference type="GO" id="GO:0046656">
    <property type="term" value="P:folic acid biosynthetic process"/>
    <property type="evidence" value="ECO:0007669"/>
    <property type="project" value="UniProtKB-KW"/>
</dbReference>
<proteinExistence type="inferred from homology"/>
<feature type="domain" description="7,8-dihydro-6-hydroxymethylpterin-pyrophosphokinase" evidence="13">
    <location>
        <begin position="92"/>
        <end position="103"/>
    </location>
</feature>
<evidence type="ECO:0000256" key="3">
    <source>
        <dbReference type="ARBA" id="ARBA00013253"/>
    </source>
</evidence>
<keyword evidence="5 14" id="KW-0808">Transferase</keyword>
<evidence type="ECO:0000256" key="5">
    <source>
        <dbReference type="ARBA" id="ARBA00022679"/>
    </source>
</evidence>
<evidence type="ECO:0000256" key="11">
    <source>
        <dbReference type="ARBA" id="ARBA00029766"/>
    </source>
</evidence>
<keyword evidence="8" id="KW-0067">ATP-binding</keyword>
<evidence type="ECO:0000256" key="2">
    <source>
        <dbReference type="ARBA" id="ARBA00005810"/>
    </source>
</evidence>
<keyword evidence="9" id="KW-0289">Folate biosynthesis</keyword>
<dbReference type="PROSITE" id="PS00794">
    <property type="entry name" value="HPPK"/>
    <property type="match status" value="1"/>
</dbReference>
<sequence length="198" mass="21201">MVQEFLIALGSNLGSSAGGPSATLAAALAALTAQGVGLRRVSRFFATPCFPAGAGPDYVNACALVRAPLSPDALLLKLHAVEQAFDRERIQRWGSRTLDLDLLAMADRVLPDAETQTVWRTLPPEDQTRASPETLILPHPRIQDRAFVLGPLADIAAGWTHPLLCRNVAQLLADLPPGDRAALQPLPAMPLVKPEQPR</sequence>
<dbReference type="SUPFAM" id="SSF55083">
    <property type="entry name" value="6-hydroxymethyl-7,8-dihydropterin pyrophosphokinase, HPPK"/>
    <property type="match status" value="1"/>
</dbReference>
<comment type="caution">
    <text evidence="14">The sequence shown here is derived from an EMBL/GenBank/DDBJ whole genome shotgun (WGS) entry which is preliminary data.</text>
</comment>
<comment type="similarity">
    <text evidence="2">Belongs to the HPPK family.</text>
</comment>
<dbReference type="InterPro" id="IPR035907">
    <property type="entry name" value="Hppk_sf"/>
</dbReference>
<dbReference type="Pfam" id="PF01288">
    <property type="entry name" value="HPPK"/>
    <property type="match status" value="1"/>
</dbReference>
<keyword evidence="7" id="KW-0418">Kinase</keyword>
<evidence type="ECO:0000259" key="13">
    <source>
        <dbReference type="PROSITE" id="PS00794"/>
    </source>
</evidence>
<comment type="function">
    <text evidence="10">Catalyzes the transfer of pyrophosphate from adenosine triphosphate (ATP) to 6-hydroxymethyl-7,8-dihydropterin, an enzymatic step in folate biosynthesis pathway.</text>
</comment>
<evidence type="ECO:0000256" key="1">
    <source>
        <dbReference type="ARBA" id="ARBA00005051"/>
    </source>
</evidence>
<dbReference type="InterPro" id="IPR000550">
    <property type="entry name" value="Hppk"/>
</dbReference>
<reference evidence="14 15" key="1">
    <citation type="submission" date="2024-05" db="EMBL/GenBank/DDBJ databases">
        <title>Genome sequence of Ponticoccus litoralis KCCM 90028.</title>
        <authorList>
            <person name="Kim J.M."/>
            <person name="Lee J.K."/>
            <person name="Choi B.J."/>
            <person name="Bayburt H."/>
            <person name="Baek J.H."/>
            <person name="Jeon C.O."/>
        </authorList>
    </citation>
    <scope>NUCLEOTIDE SEQUENCE [LARGE SCALE GENOMIC DNA]</scope>
    <source>
        <strain evidence="14 15">KCCM 90028</strain>
    </source>
</reference>
<accession>A0AAW9SPE1</accession>
<dbReference type="Proteomes" id="UP001428774">
    <property type="component" value="Unassembled WGS sequence"/>
</dbReference>
<protein>
    <recommendedName>
        <fullName evidence="4">2-amino-4-hydroxy-6-hydroxymethyldihydropteridine pyrophosphokinase</fullName>
        <ecNumber evidence="3">2.7.6.3</ecNumber>
    </recommendedName>
    <alternativeName>
        <fullName evidence="11">6-hydroxymethyl-7,8-dihydropterin pyrophosphokinase</fullName>
    </alternativeName>
    <alternativeName>
        <fullName evidence="12">7,8-dihydro-6-hydroxymethylpterin-pyrophosphokinase</fullName>
    </alternativeName>
</protein>
<dbReference type="GO" id="GO:0016301">
    <property type="term" value="F:kinase activity"/>
    <property type="evidence" value="ECO:0007669"/>
    <property type="project" value="UniProtKB-KW"/>
</dbReference>
<keyword evidence="15" id="KW-1185">Reference proteome</keyword>
<evidence type="ECO:0000256" key="9">
    <source>
        <dbReference type="ARBA" id="ARBA00022909"/>
    </source>
</evidence>
<dbReference type="GO" id="GO:0003848">
    <property type="term" value="F:2-amino-4-hydroxy-6-hydroxymethyldihydropteridine diphosphokinase activity"/>
    <property type="evidence" value="ECO:0007669"/>
    <property type="project" value="UniProtKB-EC"/>
</dbReference>
<comment type="pathway">
    <text evidence="1">Cofactor biosynthesis; tetrahydrofolate biosynthesis; 2-amino-4-hydroxy-6-hydroxymethyl-7,8-dihydropteridine diphosphate from 7,8-dihydroneopterin triphosphate: step 4/4.</text>
</comment>
<dbReference type="EC" id="2.7.6.3" evidence="3"/>
<dbReference type="NCBIfam" id="TIGR01498">
    <property type="entry name" value="folK"/>
    <property type="match status" value="1"/>
</dbReference>
<dbReference type="EMBL" id="JBDNCH010000002">
    <property type="protein sequence ID" value="MEN9060458.1"/>
    <property type="molecule type" value="Genomic_DNA"/>
</dbReference>
<evidence type="ECO:0000256" key="12">
    <source>
        <dbReference type="ARBA" id="ARBA00033413"/>
    </source>
</evidence>
<dbReference type="RefSeq" id="WP_347165638.1">
    <property type="nucleotide sequence ID" value="NZ_JBDNCH010000002.1"/>
</dbReference>
<dbReference type="Gene3D" id="3.30.70.560">
    <property type="entry name" value="7,8-Dihydro-6-hydroxymethylpterin-pyrophosphokinase HPPK"/>
    <property type="match status" value="1"/>
</dbReference>
<keyword evidence="6" id="KW-0547">Nucleotide-binding</keyword>
<evidence type="ECO:0000256" key="4">
    <source>
        <dbReference type="ARBA" id="ARBA00016218"/>
    </source>
</evidence>
<organism evidence="14 15">
    <name type="scientific">Ponticoccus litoralis</name>
    <dbReference type="NCBI Taxonomy" id="422297"/>
    <lineage>
        <taxon>Bacteria</taxon>
        <taxon>Pseudomonadati</taxon>
        <taxon>Pseudomonadota</taxon>
        <taxon>Alphaproteobacteria</taxon>
        <taxon>Rhodobacterales</taxon>
        <taxon>Roseobacteraceae</taxon>
        <taxon>Ponticoccus</taxon>
    </lineage>
</organism>